<keyword evidence="3 6" id="KW-0326">Glycosidase</keyword>
<evidence type="ECO:0000256" key="1">
    <source>
        <dbReference type="ARBA" id="ARBA00009865"/>
    </source>
</evidence>
<feature type="site" description="Important for catalytic activity, responsible for pKa modulation of the active site Glu and correct orientation of both the proton donor and substrate" evidence="5">
    <location>
        <position position="153"/>
    </location>
</feature>
<dbReference type="Proteomes" id="UP001139411">
    <property type="component" value="Unassembled WGS sequence"/>
</dbReference>
<reference evidence="8" key="1">
    <citation type="submission" date="2022-01" db="EMBL/GenBank/DDBJ databases">
        <title>Novel species in genus Dyadobacter.</title>
        <authorList>
            <person name="Ma C."/>
        </authorList>
    </citation>
    <scope>NUCLEOTIDE SEQUENCE</scope>
    <source>
        <strain evidence="8">CY357</strain>
    </source>
</reference>
<protein>
    <submittedName>
        <fullName evidence="8">Glycoside hydrolase family 43 protein</fullName>
    </submittedName>
</protein>
<dbReference type="PANTHER" id="PTHR42812:SF5">
    <property type="entry name" value="ENDO-ARABINASE"/>
    <property type="match status" value="1"/>
</dbReference>
<proteinExistence type="inferred from homology"/>
<feature type="active site" description="Proton donor" evidence="4">
    <location>
        <position position="213"/>
    </location>
</feature>
<feature type="chain" id="PRO_5040982989" evidence="7">
    <location>
        <begin position="21"/>
        <end position="526"/>
    </location>
</feature>
<dbReference type="PANTHER" id="PTHR42812">
    <property type="entry name" value="BETA-XYLOSIDASE"/>
    <property type="match status" value="1"/>
</dbReference>
<evidence type="ECO:0000256" key="7">
    <source>
        <dbReference type="SAM" id="SignalP"/>
    </source>
</evidence>
<evidence type="ECO:0000256" key="2">
    <source>
        <dbReference type="ARBA" id="ARBA00022801"/>
    </source>
</evidence>
<evidence type="ECO:0000313" key="9">
    <source>
        <dbReference type="Proteomes" id="UP001139411"/>
    </source>
</evidence>
<dbReference type="InterPro" id="IPR023296">
    <property type="entry name" value="Glyco_hydro_beta-prop_sf"/>
</dbReference>
<organism evidence="8 9">
    <name type="scientific">Dyadobacter chenhuakuii</name>
    <dbReference type="NCBI Taxonomy" id="2909339"/>
    <lineage>
        <taxon>Bacteria</taxon>
        <taxon>Pseudomonadati</taxon>
        <taxon>Bacteroidota</taxon>
        <taxon>Cytophagia</taxon>
        <taxon>Cytophagales</taxon>
        <taxon>Spirosomataceae</taxon>
        <taxon>Dyadobacter</taxon>
    </lineage>
</organism>
<feature type="signal peptide" evidence="7">
    <location>
        <begin position="1"/>
        <end position="20"/>
    </location>
</feature>
<dbReference type="Gene3D" id="2.60.120.200">
    <property type="match status" value="1"/>
</dbReference>
<gene>
    <name evidence="8" type="ORF">L0661_24810</name>
</gene>
<dbReference type="CDD" id="cd08999">
    <property type="entry name" value="GH43_ABN-like"/>
    <property type="match status" value="1"/>
</dbReference>
<comment type="caution">
    <text evidence="8">The sequence shown here is derived from an EMBL/GenBank/DDBJ whole genome shotgun (WGS) entry which is preliminary data.</text>
</comment>
<dbReference type="SUPFAM" id="SSF75005">
    <property type="entry name" value="Arabinanase/levansucrase/invertase"/>
    <property type="match status" value="1"/>
</dbReference>
<accession>A0A9X1TWY3</accession>
<dbReference type="GO" id="GO:0004553">
    <property type="term" value="F:hydrolase activity, hydrolyzing O-glycosyl compounds"/>
    <property type="evidence" value="ECO:0007669"/>
    <property type="project" value="InterPro"/>
</dbReference>
<dbReference type="Pfam" id="PF04616">
    <property type="entry name" value="Glyco_hydro_43"/>
    <property type="match status" value="1"/>
</dbReference>
<evidence type="ECO:0000256" key="4">
    <source>
        <dbReference type="PIRSR" id="PIRSR606710-1"/>
    </source>
</evidence>
<dbReference type="InterPro" id="IPR006710">
    <property type="entry name" value="Glyco_hydro_43"/>
</dbReference>
<evidence type="ECO:0000313" key="8">
    <source>
        <dbReference type="EMBL" id="MCF2501562.1"/>
    </source>
</evidence>
<evidence type="ECO:0000256" key="6">
    <source>
        <dbReference type="RuleBase" id="RU361187"/>
    </source>
</evidence>
<dbReference type="EMBL" id="JAKFFV010000022">
    <property type="protein sequence ID" value="MCF2501562.1"/>
    <property type="molecule type" value="Genomic_DNA"/>
</dbReference>
<dbReference type="Gene3D" id="2.115.10.20">
    <property type="entry name" value="Glycosyl hydrolase domain, family 43"/>
    <property type="match status" value="1"/>
</dbReference>
<feature type="active site" description="Proton acceptor" evidence="4">
    <location>
        <position position="46"/>
    </location>
</feature>
<dbReference type="RefSeq" id="WP_235179697.1">
    <property type="nucleotide sequence ID" value="NZ_JAKFFV010000022.1"/>
</dbReference>
<dbReference type="AlphaFoldDB" id="A0A9X1TWY3"/>
<evidence type="ECO:0000256" key="5">
    <source>
        <dbReference type="PIRSR" id="PIRSR606710-2"/>
    </source>
</evidence>
<keyword evidence="7" id="KW-0732">Signal</keyword>
<sequence length="526" mass="59065">MKPISFLFFLILISIPQAFAQKPKLKPAPGLVVTYRNPVIAGDFADPSVIRAGDMYYAVGTSSEWGPAYPIYCSKNLVDWEYVGPVFNDLPEWTMGSYWAPELFFRDGTFYCYYTARRKSDKQSFIGVASTKDLKQGFKDQGVIIEWTKEAIDAFIVEDNGKLFITWKAYGLDKDRGIEILGAELAPDGLKVAGKEFTLIKADQTGWEAGGAEGQSIFKRGKYWYMLYSGNACCGANCDYQVGFARAENLQGPWTKYAGNPALFGDETWKCPGHGTVVVTPDNRYFYLHHAYNGVDFTFAGRQGVLSELVWDETTKWPAFRYGKTTPAQAEAPIAIGALINHNFSINYNKDTLKAPWVYDVSFSKPNYAVQNGALQIENENRTNTGNFLGLTVKNGSYTFTAEVTAKKDLTQNIMVYGDAKNAIGYGVRDNHITLWQVKDGVQEVIKTQEIPDKYKDIKLSLQSRYGRFYEFRWDVKGQKIDSLTSATQIETPWLPRWDRAPRVGVNVAGSGSGKSEIRAVQMKYD</sequence>
<evidence type="ECO:0000256" key="3">
    <source>
        <dbReference type="ARBA" id="ARBA00023295"/>
    </source>
</evidence>
<dbReference type="InterPro" id="IPR051795">
    <property type="entry name" value="Glycosyl_Hydrlase_43"/>
</dbReference>
<name>A0A9X1TWY3_9BACT</name>
<keyword evidence="2 6" id="KW-0378">Hydrolase</keyword>
<dbReference type="GO" id="GO:0005975">
    <property type="term" value="P:carbohydrate metabolic process"/>
    <property type="evidence" value="ECO:0007669"/>
    <property type="project" value="InterPro"/>
</dbReference>
<comment type="similarity">
    <text evidence="1 6">Belongs to the glycosyl hydrolase 43 family.</text>
</comment>